<proteinExistence type="predicted"/>
<dbReference type="RefSeq" id="WP_148699294.1">
    <property type="nucleotide sequence ID" value="NZ_CP007174.1"/>
</dbReference>
<reference evidence="1 2" key="1">
    <citation type="journal article" date="2014" name="PLoS ONE">
        <title>Genome Sequence of Candidatus Nitrososphaera evergladensis from Group I.1b Enriched from Everglades Soil Reveals Novel Genomic Features of the Ammonia-Oxidizing Archaea.</title>
        <authorList>
            <person name="Zhalnina K.V."/>
            <person name="Dias R."/>
            <person name="Leonard M.T."/>
            <person name="Dorr de Quadros P."/>
            <person name="Camargo F.A."/>
            <person name="Drew J.C."/>
            <person name="Farmerie W.G."/>
            <person name="Daroub S.H."/>
            <person name="Triplett E.W."/>
        </authorList>
    </citation>
    <scope>NUCLEOTIDE SEQUENCE [LARGE SCALE GENOMIC DNA]</scope>
    <source>
        <strain evidence="1 2">SR1</strain>
    </source>
</reference>
<dbReference type="AlphaFoldDB" id="A0A075MN95"/>
<dbReference type="Proteomes" id="UP000028194">
    <property type="component" value="Chromosome"/>
</dbReference>
<accession>A0A075MN95</accession>
<dbReference type="HOGENOM" id="CLU_181205_0_0_2"/>
<protein>
    <submittedName>
        <fullName evidence="1">Uncharacterized protein</fullName>
    </submittedName>
</protein>
<evidence type="ECO:0000313" key="1">
    <source>
        <dbReference type="EMBL" id="AIF82272.1"/>
    </source>
</evidence>
<name>A0A075MN95_9ARCH</name>
<organism evidence="1 2">
    <name type="scientific">Candidatus Nitrososphaera evergladensis SR1</name>
    <dbReference type="NCBI Taxonomy" id="1459636"/>
    <lineage>
        <taxon>Archaea</taxon>
        <taxon>Nitrososphaerota</taxon>
        <taxon>Nitrososphaeria</taxon>
        <taxon>Nitrososphaerales</taxon>
        <taxon>Nitrososphaeraceae</taxon>
        <taxon>Nitrososphaera</taxon>
    </lineage>
</organism>
<sequence>MPPWVENGLIEKLVANEVAEKQGNDIVFTKPFSVFMIDSVNHQTSLKTIDECRNVMRRYNSALRYLSDHEVRAAMVLLGFYIEHMDKRIPAGR</sequence>
<dbReference type="KEGG" id="nev:NTE_00190"/>
<dbReference type="EMBL" id="CP007174">
    <property type="protein sequence ID" value="AIF82272.1"/>
    <property type="molecule type" value="Genomic_DNA"/>
</dbReference>
<evidence type="ECO:0000313" key="2">
    <source>
        <dbReference type="Proteomes" id="UP000028194"/>
    </source>
</evidence>
<gene>
    <name evidence="1" type="ORF">NTE_00190</name>
</gene>
<keyword evidence="2" id="KW-1185">Reference proteome</keyword>
<dbReference type="GeneID" id="41596116"/>